<name>A0ABX8K150_9ENTR</name>
<dbReference type="PROSITE" id="PS51257">
    <property type="entry name" value="PROKAR_LIPOPROTEIN"/>
    <property type="match status" value="1"/>
</dbReference>
<evidence type="ECO:0008006" key="3">
    <source>
        <dbReference type="Google" id="ProtNLM"/>
    </source>
</evidence>
<dbReference type="RefSeq" id="WP_040230874.1">
    <property type="nucleotide sequence ID" value="NZ_CDHL01000019.1"/>
</dbReference>
<protein>
    <recommendedName>
        <fullName evidence="3">Lipoprotein</fullName>
    </recommendedName>
</protein>
<keyword evidence="2" id="KW-1185">Reference proteome</keyword>
<sequence length="223" mass="24182">MKNFLILASTVLVLAGCTSPKYNYVPKIENYSEPAVGSVNTASVGDSLIKQGVSQVVEGLKVTAPAKVSWGYTITPGLLKKVGEDSAADFYYPTGGVDSANVDKAALADMWQGIMVKKADRALCVITIFGVTSCETNMPIEKTKLNISGDSSFQQALLYNGRVGNKINIGYREFSSNMARPAFNNDVEYDLSESKLIGYKGAQFEVIEASNQSIKYRLISNFK</sequence>
<accession>A0ABX8K150</accession>
<dbReference type="EMBL" id="CP077262">
    <property type="protein sequence ID" value="QXA42862.1"/>
    <property type="molecule type" value="Genomic_DNA"/>
</dbReference>
<proteinExistence type="predicted"/>
<reference evidence="1 2" key="1">
    <citation type="submission" date="2021-06" db="EMBL/GenBank/DDBJ databases">
        <title>FDA dAtabase for Regulatory Grade micrObial Sequences (FDA-ARGOS): Supporting development and validation of Infectious Disease Dx tests.</title>
        <authorList>
            <person name="Sproer C."/>
            <person name="Gronow S."/>
            <person name="Severitt S."/>
            <person name="Schroder I."/>
            <person name="Tallon L."/>
            <person name="Sadzewicz L."/>
            <person name="Zhao X."/>
            <person name="Boylan J."/>
            <person name="Ott S."/>
            <person name="Bowen H."/>
            <person name="Vavikolanu K."/>
            <person name="Mehta A."/>
            <person name="Aluvathingal J."/>
            <person name="Nadendla S."/>
            <person name="Lowell S."/>
            <person name="Myers T."/>
            <person name="Yan Y."/>
        </authorList>
    </citation>
    <scope>NUCLEOTIDE SEQUENCE [LARGE SCALE GENOMIC DNA]</scope>
    <source>
        <strain evidence="1 2">FDAARGOS 1424</strain>
    </source>
</reference>
<organism evidence="1 2">
    <name type="scientific">Citrobacter pasteurii</name>
    <dbReference type="NCBI Taxonomy" id="1563222"/>
    <lineage>
        <taxon>Bacteria</taxon>
        <taxon>Pseudomonadati</taxon>
        <taxon>Pseudomonadota</taxon>
        <taxon>Gammaproteobacteria</taxon>
        <taxon>Enterobacterales</taxon>
        <taxon>Enterobacteriaceae</taxon>
        <taxon>Citrobacter</taxon>
    </lineage>
</organism>
<evidence type="ECO:0000313" key="2">
    <source>
        <dbReference type="Proteomes" id="UP000683579"/>
    </source>
</evidence>
<dbReference type="Proteomes" id="UP000683579">
    <property type="component" value="Chromosome"/>
</dbReference>
<gene>
    <name evidence="1" type="ORF">I6L54_12670</name>
</gene>
<evidence type="ECO:0000313" key="1">
    <source>
        <dbReference type="EMBL" id="QXA42862.1"/>
    </source>
</evidence>